<gene>
    <name evidence="1" type="ORF">HPB49_000455</name>
</gene>
<proteinExistence type="predicted"/>
<accession>A0ACB8D1N1</accession>
<reference evidence="1" key="1">
    <citation type="submission" date="2020-05" db="EMBL/GenBank/DDBJ databases">
        <title>Large-scale comparative analyses of tick genomes elucidate their genetic diversity and vector capacities.</title>
        <authorList>
            <person name="Jia N."/>
            <person name="Wang J."/>
            <person name="Shi W."/>
            <person name="Du L."/>
            <person name="Sun Y."/>
            <person name="Zhan W."/>
            <person name="Jiang J."/>
            <person name="Wang Q."/>
            <person name="Zhang B."/>
            <person name="Ji P."/>
            <person name="Sakyi L.B."/>
            <person name="Cui X."/>
            <person name="Yuan T."/>
            <person name="Jiang B."/>
            <person name="Yang W."/>
            <person name="Lam T.T.-Y."/>
            <person name="Chang Q."/>
            <person name="Ding S."/>
            <person name="Wang X."/>
            <person name="Zhu J."/>
            <person name="Ruan X."/>
            <person name="Zhao L."/>
            <person name="Wei J."/>
            <person name="Que T."/>
            <person name="Du C."/>
            <person name="Cheng J."/>
            <person name="Dai P."/>
            <person name="Han X."/>
            <person name="Huang E."/>
            <person name="Gao Y."/>
            <person name="Liu J."/>
            <person name="Shao H."/>
            <person name="Ye R."/>
            <person name="Li L."/>
            <person name="Wei W."/>
            <person name="Wang X."/>
            <person name="Wang C."/>
            <person name="Yang T."/>
            <person name="Huo Q."/>
            <person name="Li W."/>
            <person name="Guo W."/>
            <person name="Chen H."/>
            <person name="Zhou L."/>
            <person name="Ni X."/>
            <person name="Tian J."/>
            <person name="Zhou Y."/>
            <person name="Sheng Y."/>
            <person name="Liu T."/>
            <person name="Pan Y."/>
            <person name="Xia L."/>
            <person name="Li J."/>
            <person name="Zhao F."/>
            <person name="Cao W."/>
        </authorList>
    </citation>
    <scope>NUCLEOTIDE SEQUENCE</scope>
    <source>
        <strain evidence="1">Dsil-2018</strain>
    </source>
</reference>
<protein>
    <submittedName>
        <fullName evidence="1">Uncharacterized protein</fullName>
    </submittedName>
</protein>
<organism evidence="1 2">
    <name type="scientific">Dermacentor silvarum</name>
    <name type="common">Tick</name>
    <dbReference type="NCBI Taxonomy" id="543639"/>
    <lineage>
        <taxon>Eukaryota</taxon>
        <taxon>Metazoa</taxon>
        <taxon>Ecdysozoa</taxon>
        <taxon>Arthropoda</taxon>
        <taxon>Chelicerata</taxon>
        <taxon>Arachnida</taxon>
        <taxon>Acari</taxon>
        <taxon>Parasitiformes</taxon>
        <taxon>Ixodida</taxon>
        <taxon>Ixodoidea</taxon>
        <taxon>Ixodidae</taxon>
        <taxon>Rhipicephalinae</taxon>
        <taxon>Dermacentor</taxon>
    </lineage>
</organism>
<name>A0ACB8D1N1_DERSI</name>
<comment type="caution">
    <text evidence="1">The sequence shown here is derived from an EMBL/GenBank/DDBJ whole genome shotgun (WGS) entry which is preliminary data.</text>
</comment>
<dbReference type="EMBL" id="CM023472">
    <property type="protein sequence ID" value="KAH7958276.1"/>
    <property type="molecule type" value="Genomic_DNA"/>
</dbReference>
<evidence type="ECO:0000313" key="1">
    <source>
        <dbReference type="EMBL" id="KAH7958276.1"/>
    </source>
</evidence>
<keyword evidence="2" id="KW-1185">Reference proteome</keyword>
<evidence type="ECO:0000313" key="2">
    <source>
        <dbReference type="Proteomes" id="UP000821865"/>
    </source>
</evidence>
<dbReference type="Proteomes" id="UP000821865">
    <property type="component" value="Chromosome 3"/>
</dbReference>
<sequence length="140" mass="15493">MARCWSWDRWNYCSPVPQHGPDSVHSWLVAAIGAGMVFIVAPTIISEHFVKNKGLAMGLNFAGVTAGLFVFPKLLEHLTATYGLRGALLIFGAVTMNGLAFSLFPRTPAWRKALQARVNSLFNFLRKPSKTQEPTSYAMH</sequence>